<dbReference type="EMBL" id="JAFBBU010000001">
    <property type="protein sequence ID" value="MBM7471470.1"/>
    <property type="molecule type" value="Genomic_DNA"/>
</dbReference>
<keyword evidence="3" id="KW-1185">Reference proteome</keyword>
<evidence type="ECO:0000256" key="1">
    <source>
        <dbReference type="SAM" id="SignalP"/>
    </source>
</evidence>
<name>A0ABS2L3Z7_9MICO</name>
<evidence type="ECO:0000313" key="3">
    <source>
        <dbReference type="Proteomes" id="UP000776164"/>
    </source>
</evidence>
<dbReference type="RefSeq" id="WP_205107490.1">
    <property type="nucleotide sequence ID" value="NZ_JAFBBU010000001.1"/>
</dbReference>
<feature type="signal peptide" evidence="1">
    <location>
        <begin position="1"/>
        <end position="32"/>
    </location>
</feature>
<gene>
    <name evidence="2" type="ORF">JOE66_001104</name>
</gene>
<proteinExistence type="predicted"/>
<dbReference type="Proteomes" id="UP000776164">
    <property type="component" value="Unassembled WGS sequence"/>
</dbReference>
<accession>A0ABS2L3Z7</accession>
<keyword evidence="1" id="KW-0732">Signal</keyword>
<comment type="caution">
    <text evidence="2">The sequence shown here is derived from an EMBL/GenBank/DDBJ whole genome shotgun (WGS) entry which is preliminary data.</text>
</comment>
<evidence type="ECO:0008006" key="4">
    <source>
        <dbReference type="Google" id="ProtNLM"/>
    </source>
</evidence>
<reference evidence="2 3" key="1">
    <citation type="submission" date="2021-01" db="EMBL/GenBank/DDBJ databases">
        <title>Sequencing the genomes of 1000 actinobacteria strains.</title>
        <authorList>
            <person name="Klenk H.-P."/>
        </authorList>
    </citation>
    <scope>NUCLEOTIDE SEQUENCE [LARGE SCALE GENOMIC DNA]</scope>
    <source>
        <strain evidence="2 3">DSM 13057</strain>
    </source>
</reference>
<protein>
    <recommendedName>
        <fullName evidence="4">DNA modification methylase</fullName>
    </recommendedName>
</protein>
<evidence type="ECO:0000313" key="2">
    <source>
        <dbReference type="EMBL" id="MBM7471470.1"/>
    </source>
</evidence>
<organism evidence="2 3">
    <name type="scientific">Subtercola frigoramans</name>
    <dbReference type="NCBI Taxonomy" id="120298"/>
    <lineage>
        <taxon>Bacteria</taxon>
        <taxon>Bacillati</taxon>
        <taxon>Actinomycetota</taxon>
        <taxon>Actinomycetes</taxon>
        <taxon>Micrococcales</taxon>
        <taxon>Microbacteriaceae</taxon>
        <taxon>Subtercola</taxon>
    </lineage>
</organism>
<feature type="chain" id="PRO_5045244871" description="DNA modification methylase" evidence="1">
    <location>
        <begin position="33"/>
        <end position="170"/>
    </location>
</feature>
<sequence length="170" mass="17535">MPILEGFVKARFASSILVAALIAVGASGCAFITPQATTTIKEAADGVEGNVSPDIAMRNTTLISDDGKAASLIVTLVNVGESGNQVNIQYVNAAGTQVTENAFVNAHSTLTLGGLTDKKITFTGLDTKAGALFPVFFQYGTQTGTKLLVPVLTSDWPQFAGLAPKVTSGK</sequence>